<dbReference type="PATRIC" id="fig|582680.6.peg.2620"/>
<dbReference type="EMBL" id="JYIX01000036">
    <property type="protein sequence ID" value="KJL32770.1"/>
    <property type="molecule type" value="Genomic_DNA"/>
</dbReference>
<dbReference type="Proteomes" id="UP000033740">
    <property type="component" value="Unassembled WGS sequence"/>
</dbReference>
<evidence type="ECO:0000313" key="3">
    <source>
        <dbReference type="EMBL" id="KJL32770.1"/>
    </source>
</evidence>
<organism evidence="3 4">
    <name type="scientific">Microbacterium azadirachtae</name>
    <dbReference type="NCBI Taxonomy" id="582680"/>
    <lineage>
        <taxon>Bacteria</taxon>
        <taxon>Bacillati</taxon>
        <taxon>Actinomycetota</taxon>
        <taxon>Actinomycetes</taxon>
        <taxon>Micrococcales</taxon>
        <taxon>Microbacteriaceae</taxon>
        <taxon>Microbacterium</taxon>
    </lineage>
</organism>
<name>A0A0F0LKG4_9MICO</name>
<dbReference type="STRING" id="582680.RS86_02552"/>
<protein>
    <submittedName>
        <fullName evidence="3">Uncharacterized protein</fullName>
    </submittedName>
</protein>
<feature type="transmembrane region" description="Helical" evidence="2">
    <location>
        <begin position="63"/>
        <end position="80"/>
    </location>
</feature>
<keyword evidence="4" id="KW-1185">Reference proteome</keyword>
<sequence length="174" mass="16864">MLRSWPALLAWGAGLIHLAIGASVSGADGRAVVLLAPMLLIGVVELGWGVAVLRAGRMRRGRGAAVGAIIAVILGAVALLGGAPVIAVAASSVLVIAAGAMAARSRGAGVVRVDAGEGSTRASRTRATGAVLGAVLVASLVTPALAQTDAGANGGGHDHGGGVDLPLVDPHAHH</sequence>
<dbReference type="AlphaFoldDB" id="A0A0F0LKG4"/>
<evidence type="ECO:0000256" key="2">
    <source>
        <dbReference type="SAM" id="Phobius"/>
    </source>
</evidence>
<keyword evidence="2" id="KW-0812">Transmembrane</keyword>
<gene>
    <name evidence="3" type="ORF">RS86_02552</name>
</gene>
<evidence type="ECO:0000256" key="1">
    <source>
        <dbReference type="SAM" id="MobiDB-lite"/>
    </source>
</evidence>
<reference evidence="3 4" key="1">
    <citation type="submission" date="2015-02" db="EMBL/GenBank/DDBJ databases">
        <title>Draft genome sequences of ten Microbacterium spp. with emphasis on heavy metal contaminated environments.</title>
        <authorList>
            <person name="Corretto E."/>
        </authorList>
    </citation>
    <scope>NUCLEOTIDE SEQUENCE [LARGE SCALE GENOMIC DNA]</scope>
    <source>
        <strain evidence="3 4">ARN176</strain>
    </source>
</reference>
<feature type="transmembrane region" description="Helical" evidence="2">
    <location>
        <begin position="31"/>
        <end position="51"/>
    </location>
</feature>
<keyword evidence="2" id="KW-0472">Membrane</keyword>
<keyword evidence="2" id="KW-1133">Transmembrane helix</keyword>
<accession>A0A0F0LKG4</accession>
<dbReference type="RefSeq" id="WP_052680240.1">
    <property type="nucleotide sequence ID" value="NZ_JYIX01000036.1"/>
</dbReference>
<feature type="region of interest" description="Disordered" evidence="1">
    <location>
        <begin position="150"/>
        <end position="174"/>
    </location>
</feature>
<comment type="caution">
    <text evidence="3">The sequence shown here is derived from an EMBL/GenBank/DDBJ whole genome shotgun (WGS) entry which is preliminary data.</text>
</comment>
<evidence type="ECO:0000313" key="4">
    <source>
        <dbReference type="Proteomes" id="UP000033740"/>
    </source>
</evidence>
<proteinExistence type="predicted"/>